<dbReference type="RefSeq" id="WP_343956777.1">
    <property type="nucleotide sequence ID" value="NZ_BAAAMN010000019.1"/>
</dbReference>
<keyword evidence="4" id="KW-1185">Reference proteome</keyword>
<dbReference type="EMBL" id="BAAAMN010000019">
    <property type="protein sequence ID" value="GAA2033589.1"/>
    <property type="molecule type" value="Genomic_DNA"/>
</dbReference>
<evidence type="ECO:0000256" key="2">
    <source>
        <dbReference type="SAM" id="SignalP"/>
    </source>
</evidence>
<sequence>MKILKSSTWNVTNPVKAAHRRKVGRLGLAGSAIFALAALTACGDNGNADEFPSDTVELIIPYAAGGSTDVSLRLMADIAEETCGTTFIASNQTGSAGAVGFSATSNAEPDGYTVGATATELSILHQMGVADIAPEDLKGVMRYALNPHVMFVPADSPYDSIDDVIDAAENGETINAATPGTGSAAHLSLEGLALEADIPGAFTNVPFDGDATALQAVMGGNADLIMMTMGTALPQVEAGAIKAIAVAGEERFDELPDTPTLIESGVDWETGAHLGLAVPPETPDETVDVLHECLHEAIQDDRYVEGMADQNLAIDHLPPAEFEQYLQDLEEQFGAIIEEAEISE</sequence>
<dbReference type="Gene3D" id="3.40.190.150">
    <property type="entry name" value="Bordetella uptake gene, domain 1"/>
    <property type="match status" value="1"/>
</dbReference>
<evidence type="ECO:0000256" key="1">
    <source>
        <dbReference type="ARBA" id="ARBA00006987"/>
    </source>
</evidence>
<dbReference type="CDD" id="cd07012">
    <property type="entry name" value="PBP2_Bug_TTT"/>
    <property type="match status" value="1"/>
</dbReference>
<protein>
    <submittedName>
        <fullName evidence="3">Tripartite tricarboxylate transporter substrate binding protein</fullName>
    </submittedName>
</protein>
<dbReference type="SUPFAM" id="SSF53850">
    <property type="entry name" value="Periplasmic binding protein-like II"/>
    <property type="match status" value="1"/>
</dbReference>
<dbReference type="Gene3D" id="3.40.190.10">
    <property type="entry name" value="Periplasmic binding protein-like II"/>
    <property type="match status" value="1"/>
</dbReference>
<dbReference type="InterPro" id="IPR042100">
    <property type="entry name" value="Bug_dom1"/>
</dbReference>
<comment type="similarity">
    <text evidence="1">Belongs to the UPF0065 (bug) family.</text>
</comment>
<dbReference type="PANTHER" id="PTHR42928">
    <property type="entry name" value="TRICARBOXYLATE-BINDING PROTEIN"/>
    <property type="match status" value="1"/>
</dbReference>
<name>A0ABP5FTG8_9MICC</name>
<dbReference type="PIRSF" id="PIRSF017082">
    <property type="entry name" value="YflP"/>
    <property type="match status" value="1"/>
</dbReference>
<feature type="chain" id="PRO_5046691461" evidence="2">
    <location>
        <begin position="38"/>
        <end position="344"/>
    </location>
</feature>
<dbReference type="Pfam" id="PF03401">
    <property type="entry name" value="TctC"/>
    <property type="match status" value="1"/>
</dbReference>
<organism evidence="3 4">
    <name type="scientific">Yaniella flava</name>
    <dbReference type="NCBI Taxonomy" id="287930"/>
    <lineage>
        <taxon>Bacteria</taxon>
        <taxon>Bacillati</taxon>
        <taxon>Actinomycetota</taxon>
        <taxon>Actinomycetes</taxon>
        <taxon>Micrococcales</taxon>
        <taxon>Micrococcaceae</taxon>
        <taxon>Yaniella</taxon>
    </lineage>
</organism>
<dbReference type="PANTHER" id="PTHR42928:SF5">
    <property type="entry name" value="BLR1237 PROTEIN"/>
    <property type="match status" value="1"/>
</dbReference>
<keyword evidence="2" id="KW-0732">Signal</keyword>
<reference evidence="4" key="1">
    <citation type="journal article" date="2019" name="Int. J. Syst. Evol. Microbiol.">
        <title>The Global Catalogue of Microorganisms (GCM) 10K type strain sequencing project: providing services to taxonomists for standard genome sequencing and annotation.</title>
        <authorList>
            <consortium name="The Broad Institute Genomics Platform"/>
            <consortium name="The Broad Institute Genome Sequencing Center for Infectious Disease"/>
            <person name="Wu L."/>
            <person name="Ma J."/>
        </authorList>
    </citation>
    <scope>NUCLEOTIDE SEQUENCE [LARGE SCALE GENOMIC DNA]</scope>
    <source>
        <strain evidence="4">JCM 13595</strain>
    </source>
</reference>
<dbReference type="Proteomes" id="UP001501461">
    <property type="component" value="Unassembled WGS sequence"/>
</dbReference>
<gene>
    <name evidence="3" type="ORF">GCM10009720_12640</name>
</gene>
<evidence type="ECO:0000313" key="4">
    <source>
        <dbReference type="Proteomes" id="UP001501461"/>
    </source>
</evidence>
<dbReference type="InterPro" id="IPR005064">
    <property type="entry name" value="BUG"/>
</dbReference>
<proteinExistence type="inferred from homology"/>
<evidence type="ECO:0000313" key="3">
    <source>
        <dbReference type="EMBL" id="GAA2033589.1"/>
    </source>
</evidence>
<comment type="caution">
    <text evidence="3">The sequence shown here is derived from an EMBL/GenBank/DDBJ whole genome shotgun (WGS) entry which is preliminary data.</text>
</comment>
<accession>A0ABP5FTG8</accession>
<feature type="signal peptide" evidence="2">
    <location>
        <begin position="1"/>
        <end position="37"/>
    </location>
</feature>